<organism evidence="3 4">
    <name type="scientific">Schinkia azotoformans MEV2011</name>
    <dbReference type="NCBI Taxonomy" id="1348973"/>
    <lineage>
        <taxon>Bacteria</taxon>
        <taxon>Bacillati</taxon>
        <taxon>Bacillota</taxon>
        <taxon>Bacilli</taxon>
        <taxon>Bacillales</taxon>
        <taxon>Bacillaceae</taxon>
        <taxon>Calidifontibacillus/Schinkia group</taxon>
        <taxon>Schinkia</taxon>
    </lineage>
</organism>
<feature type="chain" id="PRO_5039375192" evidence="1">
    <location>
        <begin position="21"/>
        <end position="363"/>
    </location>
</feature>
<evidence type="ECO:0000313" key="3">
    <source>
        <dbReference type="EMBL" id="KEF37666.1"/>
    </source>
</evidence>
<dbReference type="Proteomes" id="UP000027936">
    <property type="component" value="Unassembled WGS sequence"/>
</dbReference>
<dbReference type="InterPro" id="IPR012938">
    <property type="entry name" value="Glc/Sorbosone_DH"/>
</dbReference>
<dbReference type="Pfam" id="PF07995">
    <property type="entry name" value="GSDH"/>
    <property type="match status" value="1"/>
</dbReference>
<dbReference type="PATRIC" id="fig|1348973.3.peg.2871"/>
<dbReference type="PANTHER" id="PTHR19328">
    <property type="entry name" value="HEDGEHOG-INTERACTING PROTEIN"/>
    <property type="match status" value="1"/>
</dbReference>
<dbReference type="InterPro" id="IPR011042">
    <property type="entry name" value="6-blade_b-propeller_TolB-like"/>
</dbReference>
<reference evidence="3 4" key="1">
    <citation type="submission" date="2014-04" db="EMBL/GenBank/DDBJ databases">
        <title>Draft genome sequence of Bacillus azotoformans MEV2011, a (co-) denitrifying strain unable to grow in the presence of oxygen.</title>
        <authorList>
            <person name="Nielsen M."/>
            <person name="Schreiber L."/>
            <person name="Finster K."/>
            <person name="Schramm A."/>
        </authorList>
    </citation>
    <scope>NUCLEOTIDE SEQUENCE [LARGE SCALE GENOMIC DNA]</scope>
    <source>
        <strain evidence="3 4">MEV2011</strain>
    </source>
</reference>
<dbReference type="Gene3D" id="2.120.10.30">
    <property type="entry name" value="TolB, C-terminal domain"/>
    <property type="match status" value="1"/>
</dbReference>
<evidence type="ECO:0000259" key="2">
    <source>
        <dbReference type="Pfam" id="PF07995"/>
    </source>
</evidence>
<name>A0A072NJN6_SCHAZ</name>
<accession>A0A072NJN6</accession>
<sequence length="363" mass="40633">MMRKWFFIILTILLTGCSSLNPEQFKQNEDDSVPVGRNQQYFHNAEVLGSNLQIPWDIVKVDNQFLISERGGQIVRISENGQQFTMPLKLKKNVHDEGEGGLLGFILDPNFSSNSLAYIYHTYLEDGNIANRIVQVKKTGNGWEEIREMLSSLPGGRIHNGGRLEIGPENKLFITVGDAGVPESAQNLEVLSGKILRMNLDGSIPNDNPFKNSYIYSYGHRNPQGMAWDEGGKMYAAEHGQTAHDEINVIIPGGNYGWPVIQGDEEREGMIKPLFHSGNETWAPSGLAFNKGKLYVAALRGQQIRAFDLQARTSAPVFENVGRIRDLLVDDNYLYFITNNTDGRGSPNPNDDHLLRISLEDIK</sequence>
<dbReference type="InterPro" id="IPR011041">
    <property type="entry name" value="Quinoprot_gluc/sorb_DH_b-prop"/>
</dbReference>
<feature type="domain" description="Glucose/Sorbosone dehydrogenase" evidence="2">
    <location>
        <begin position="52"/>
        <end position="344"/>
    </location>
</feature>
<proteinExistence type="predicted"/>
<gene>
    <name evidence="3" type="ORF">M670_02968</name>
</gene>
<dbReference type="EMBL" id="JJRY01000012">
    <property type="protein sequence ID" value="KEF37666.1"/>
    <property type="molecule type" value="Genomic_DNA"/>
</dbReference>
<evidence type="ECO:0000256" key="1">
    <source>
        <dbReference type="SAM" id="SignalP"/>
    </source>
</evidence>
<keyword evidence="1" id="KW-0732">Signal</keyword>
<evidence type="ECO:0000313" key="4">
    <source>
        <dbReference type="Proteomes" id="UP000027936"/>
    </source>
</evidence>
<dbReference type="PANTHER" id="PTHR19328:SF13">
    <property type="entry name" value="HIPL1 PROTEIN"/>
    <property type="match status" value="1"/>
</dbReference>
<feature type="signal peptide" evidence="1">
    <location>
        <begin position="1"/>
        <end position="20"/>
    </location>
</feature>
<dbReference type="SUPFAM" id="SSF50952">
    <property type="entry name" value="Soluble quinoprotein glucose dehydrogenase"/>
    <property type="match status" value="1"/>
</dbReference>
<protein>
    <submittedName>
        <fullName evidence="3">Glucose/sorbosone dehydrogenase</fullName>
    </submittedName>
</protein>
<dbReference type="PROSITE" id="PS51257">
    <property type="entry name" value="PROKAR_LIPOPROTEIN"/>
    <property type="match status" value="1"/>
</dbReference>
<comment type="caution">
    <text evidence="3">The sequence shown here is derived from an EMBL/GenBank/DDBJ whole genome shotgun (WGS) entry which is preliminary data.</text>
</comment>
<dbReference type="AlphaFoldDB" id="A0A072NJN6"/>